<dbReference type="InterPro" id="IPR044574">
    <property type="entry name" value="ARIP4-like"/>
</dbReference>
<evidence type="ECO:0000256" key="3">
    <source>
        <dbReference type="ARBA" id="ARBA00022741"/>
    </source>
</evidence>
<dbReference type="OrthoDB" id="2020972at2759"/>
<evidence type="ECO:0000256" key="6">
    <source>
        <dbReference type="ARBA" id="ARBA00023125"/>
    </source>
</evidence>
<dbReference type="GO" id="GO:0004386">
    <property type="term" value="F:helicase activity"/>
    <property type="evidence" value="ECO:0007669"/>
    <property type="project" value="UniProtKB-KW"/>
</dbReference>
<dbReference type="EMBL" id="AWWV01013239">
    <property type="protein sequence ID" value="OMO62485.1"/>
    <property type="molecule type" value="Genomic_DNA"/>
</dbReference>
<organism evidence="9 10">
    <name type="scientific">Corchorus capsularis</name>
    <name type="common">Jute</name>
    <dbReference type="NCBI Taxonomy" id="210143"/>
    <lineage>
        <taxon>Eukaryota</taxon>
        <taxon>Viridiplantae</taxon>
        <taxon>Streptophyta</taxon>
        <taxon>Embryophyta</taxon>
        <taxon>Tracheophyta</taxon>
        <taxon>Spermatophyta</taxon>
        <taxon>Magnoliopsida</taxon>
        <taxon>eudicotyledons</taxon>
        <taxon>Gunneridae</taxon>
        <taxon>Pentapetalae</taxon>
        <taxon>rosids</taxon>
        <taxon>malvids</taxon>
        <taxon>Malvales</taxon>
        <taxon>Malvaceae</taxon>
        <taxon>Grewioideae</taxon>
        <taxon>Apeibeae</taxon>
        <taxon>Corchorus</taxon>
    </lineage>
</organism>
<gene>
    <name evidence="9" type="ORF">CCACVL1_22802</name>
</gene>
<comment type="caution">
    <text evidence="9">The sequence shown here is derived from an EMBL/GenBank/DDBJ whole genome shotgun (WGS) entry which is preliminary data.</text>
</comment>
<sequence>MEEKHEEVEDVESASGDSFIIDSDALSSIDYKTFSSIPTSANLRFFSAFLMLESLLHAFYTHFNAPLILQEPLTEQEIEEINSEFLEIESKVAEAQKTLEKESLAEVESEVRDKLAQTLQGDDLDKAVAEEMATFKAAWEGMLDELETESVQLLEQLDGAGIELPSLYKWIESQVPEGCSTEAWRRRAHWVGSQCKRYKGELYFLNLRPLPKLRVLDLGMGNMVDYWRRVKKLSDEGSQEQELASVYLANNPQEAALLGLKFPGVDEVEEIEDIDASPDNPLVADAIENERSNSF</sequence>
<protein>
    <submittedName>
        <fullName evidence="9">Chromatin remodeling complex subunit</fullName>
    </submittedName>
</protein>
<dbReference type="PANTHER" id="PTHR45797:SF1">
    <property type="entry name" value="HELICASE ARIP4"/>
    <property type="match status" value="1"/>
</dbReference>
<dbReference type="GO" id="GO:0005524">
    <property type="term" value="F:ATP binding"/>
    <property type="evidence" value="ECO:0007669"/>
    <property type="project" value="UniProtKB-KW"/>
</dbReference>
<keyword evidence="4" id="KW-0347">Helicase</keyword>
<keyword evidence="3" id="KW-0547">Nucleotide-binding</keyword>
<keyword evidence="7" id="KW-0539">Nucleus</keyword>
<evidence type="ECO:0000256" key="1">
    <source>
        <dbReference type="ARBA" id="ARBA00004123"/>
    </source>
</evidence>
<accession>A0A1R3GWI1</accession>
<dbReference type="GO" id="GO:0005634">
    <property type="term" value="C:nucleus"/>
    <property type="evidence" value="ECO:0007669"/>
    <property type="project" value="UniProtKB-SubCell"/>
</dbReference>
<dbReference type="STRING" id="210143.A0A1R3GWI1"/>
<dbReference type="Gramene" id="OMO62485">
    <property type="protein sequence ID" value="OMO62485"/>
    <property type="gene ID" value="CCACVL1_22802"/>
</dbReference>
<evidence type="ECO:0000256" key="2">
    <source>
        <dbReference type="ARBA" id="ARBA00007025"/>
    </source>
</evidence>
<keyword evidence="4" id="KW-0378">Hydrolase</keyword>
<proteinExistence type="inferred from homology"/>
<dbReference type="Proteomes" id="UP000188268">
    <property type="component" value="Unassembled WGS sequence"/>
</dbReference>
<evidence type="ECO:0000313" key="10">
    <source>
        <dbReference type="Proteomes" id="UP000188268"/>
    </source>
</evidence>
<keyword evidence="8" id="KW-0175">Coiled coil</keyword>
<keyword evidence="5" id="KW-0067">ATP-binding</keyword>
<dbReference type="OMA" id="QERAICA"/>
<reference evidence="9 10" key="1">
    <citation type="submission" date="2013-09" db="EMBL/GenBank/DDBJ databases">
        <title>Corchorus capsularis genome sequencing.</title>
        <authorList>
            <person name="Alam M."/>
            <person name="Haque M.S."/>
            <person name="Islam M.S."/>
            <person name="Emdad E.M."/>
            <person name="Islam M.M."/>
            <person name="Ahmed B."/>
            <person name="Halim A."/>
            <person name="Hossen Q.M.M."/>
            <person name="Hossain M.Z."/>
            <person name="Ahmed R."/>
            <person name="Khan M.M."/>
            <person name="Islam R."/>
            <person name="Rashid M.M."/>
            <person name="Khan S.A."/>
            <person name="Rahman M.S."/>
            <person name="Alam M."/>
        </authorList>
    </citation>
    <scope>NUCLEOTIDE SEQUENCE [LARGE SCALE GENOMIC DNA]</scope>
    <source>
        <strain evidence="10">cv. CVL-1</strain>
        <tissue evidence="9">Whole seedling</tissue>
    </source>
</reference>
<keyword evidence="10" id="KW-1185">Reference proteome</keyword>
<evidence type="ECO:0000256" key="5">
    <source>
        <dbReference type="ARBA" id="ARBA00022840"/>
    </source>
</evidence>
<comment type="subcellular location">
    <subcellularLocation>
        <location evidence="1">Nucleus</location>
    </subcellularLocation>
</comment>
<keyword evidence="6" id="KW-0238">DNA-binding</keyword>
<feature type="coiled-coil region" evidence="8">
    <location>
        <begin position="136"/>
        <end position="163"/>
    </location>
</feature>
<evidence type="ECO:0000256" key="8">
    <source>
        <dbReference type="SAM" id="Coils"/>
    </source>
</evidence>
<evidence type="ECO:0000256" key="4">
    <source>
        <dbReference type="ARBA" id="ARBA00022806"/>
    </source>
</evidence>
<name>A0A1R3GWI1_COCAP</name>
<evidence type="ECO:0000256" key="7">
    <source>
        <dbReference type="ARBA" id="ARBA00023242"/>
    </source>
</evidence>
<dbReference type="AlphaFoldDB" id="A0A1R3GWI1"/>
<dbReference type="PANTHER" id="PTHR45797">
    <property type="entry name" value="RAD54-LIKE"/>
    <property type="match status" value="1"/>
</dbReference>
<dbReference type="GO" id="GO:0003677">
    <property type="term" value="F:DNA binding"/>
    <property type="evidence" value="ECO:0007669"/>
    <property type="project" value="UniProtKB-KW"/>
</dbReference>
<evidence type="ECO:0000313" key="9">
    <source>
        <dbReference type="EMBL" id="OMO62485.1"/>
    </source>
</evidence>
<dbReference type="GO" id="GO:0016887">
    <property type="term" value="F:ATP hydrolysis activity"/>
    <property type="evidence" value="ECO:0007669"/>
    <property type="project" value="InterPro"/>
</dbReference>
<comment type="similarity">
    <text evidence="2">Belongs to the SNF2/RAD54 helicase family.</text>
</comment>